<dbReference type="SUPFAM" id="SSF51206">
    <property type="entry name" value="cAMP-binding domain-like"/>
    <property type="match status" value="1"/>
</dbReference>
<dbReference type="CDD" id="cd00038">
    <property type="entry name" value="CAP_ED"/>
    <property type="match status" value="1"/>
</dbReference>
<organism evidence="3 4">
    <name type="scientific">Tetraparma gracilis</name>
    <dbReference type="NCBI Taxonomy" id="2962635"/>
    <lineage>
        <taxon>Eukaryota</taxon>
        <taxon>Sar</taxon>
        <taxon>Stramenopiles</taxon>
        <taxon>Ochrophyta</taxon>
        <taxon>Bolidophyceae</taxon>
        <taxon>Parmales</taxon>
        <taxon>Triparmaceae</taxon>
        <taxon>Tetraparma</taxon>
    </lineage>
</organism>
<dbReference type="PANTHER" id="PTHR23011">
    <property type="entry name" value="CYCLIC NUCLEOTIDE-BINDING DOMAIN CONTAINING PROTEIN"/>
    <property type="match status" value="1"/>
</dbReference>
<gene>
    <name evidence="3" type="ORF">TeGR_g381</name>
</gene>
<name>A0ABQ6MKT8_9STRA</name>
<dbReference type="Gene3D" id="2.60.120.10">
    <property type="entry name" value="Jelly Rolls"/>
    <property type="match status" value="1"/>
</dbReference>
<dbReference type="InterPro" id="IPR014710">
    <property type="entry name" value="RmlC-like_jellyroll"/>
</dbReference>
<evidence type="ECO:0000259" key="2">
    <source>
        <dbReference type="PROSITE" id="PS50042"/>
    </source>
</evidence>
<feature type="region of interest" description="Disordered" evidence="1">
    <location>
        <begin position="252"/>
        <end position="291"/>
    </location>
</feature>
<evidence type="ECO:0000313" key="3">
    <source>
        <dbReference type="EMBL" id="GMI27742.1"/>
    </source>
</evidence>
<dbReference type="InterPro" id="IPR018490">
    <property type="entry name" value="cNMP-bd_dom_sf"/>
</dbReference>
<sequence length="308" mass="33295">MGAACSAVPADGSVRLSQSQKIEYLKKTPFFLYLDESLLIQFADCFTKNKKIPAGEKVPVAVNDIYVVASGDIEITTTLPSENKNSGNTKGYLCNKVAGDIINKGQSQKDAKRKVSHAKLGTFVSVDDLQITTRTEALLLGSDPALFEAFVDAHPEIKTSIDLITKSNIADSLKPLPFLKDIKATQLQLLAAMCRYEAFDTNTNIFNQGDSGDKLYMVLEGSCDVHSTKDIDAIAQGDRRFRKSFHKTMNGELFSGEKKTGGTDTADTADTAKESSPRGGSPRDSTDDGEVHLATLKGGSYFGETALM</sequence>
<dbReference type="EMBL" id="BRYB01001525">
    <property type="protein sequence ID" value="GMI27742.1"/>
    <property type="molecule type" value="Genomic_DNA"/>
</dbReference>
<feature type="non-terminal residue" evidence="3">
    <location>
        <position position="308"/>
    </location>
</feature>
<dbReference type="Proteomes" id="UP001165060">
    <property type="component" value="Unassembled WGS sequence"/>
</dbReference>
<dbReference type="PROSITE" id="PS50042">
    <property type="entry name" value="CNMP_BINDING_3"/>
    <property type="match status" value="2"/>
</dbReference>
<accession>A0ABQ6MKT8</accession>
<comment type="caution">
    <text evidence="3">The sequence shown here is derived from an EMBL/GenBank/DDBJ whole genome shotgun (WGS) entry which is preliminary data.</text>
</comment>
<proteinExistence type="predicted"/>
<feature type="domain" description="Cyclic nucleotide-binding" evidence="2">
    <location>
        <begin position="178"/>
        <end position="238"/>
    </location>
</feature>
<evidence type="ECO:0000313" key="4">
    <source>
        <dbReference type="Proteomes" id="UP001165060"/>
    </source>
</evidence>
<evidence type="ECO:0000256" key="1">
    <source>
        <dbReference type="SAM" id="MobiDB-lite"/>
    </source>
</evidence>
<reference evidence="3 4" key="1">
    <citation type="journal article" date="2023" name="Commun. Biol.">
        <title>Genome analysis of Parmales, the sister group of diatoms, reveals the evolutionary specialization of diatoms from phago-mixotrophs to photoautotrophs.</title>
        <authorList>
            <person name="Ban H."/>
            <person name="Sato S."/>
            <person name="Yoshikawa S."/>
            <person name="Yamada K."/>
            <person name="Nakamura Y."/>
            <person name="Ichinomiya M."/>
            <person name="Sato N."/>
            <person name="Blanc-Mathieu R."/>
            <person name="Endo H."/>
            <person name="Kuwata A."/>
            <person name="Ogata H."/>
        </authorList>
    </citation>
    <scope>NUCLEOTIDE SEQUENCE [LARGE SCALE GENOMIC DNA]</scope>
</reference>
<dbReference type="PANTHER" id="PTHR23011:SF28">
    <property type="entry name" value="CYCLIC NUCLEOTIDE-BINDING DOMAIN CONTAINING PROTEIN"/>
    <property type="match status" value="1"/>
</dbReference>
<keyword evidence="4" id="KW-1185">Reference proteome</keyword>
<feature type="domain" description="Cyclic nucleotide-binding" evidence="2">
    <location>
        <begin position="287"/>
        <end position="308"/>
    </location>
</feature>
<dbReference type="InterPro" id="IPR000595">
    <property type="entry name" value="cNMP-bd_dom"/>
</dbReference>
<dbReference type="PRINTS" id="PR00103">
    <property type="entry name" value="CAMPKINASE"/>
</dbReference>
<protein>
    <recommendedName>
        <fullName evidence="2">Cyclic nucleotide-binding domain-containing protein</fullName>
    </recommendedName>
</protein>